<dbReference type="Proteomes" id="UP000441399">
    <property type="component" value="Unassembled WGS sequence"/>
</dbReference>
<protein>
    <submittedName>
        <fullName evidence="2">Uncharacterized protein</fullName>
    </submittedName>
</protein>
<evidence type="ECO:0000256" key="1">
    <source>
        <dbReference type="SAM" id="MobiDB-lite"/>
    </source>
</evidence>
<reference evidence="2 3" key="1">
    <citation type="submission" date="2019-11" db="EMBL/GenBank/DDBJ databases">
        <authorList>
            <person name="Holert J."/>
        </authorList>
    </citation>
    <scope>NUCLEOTIDE SEQUENCE [LARGE SCALE GENOMIC DNA]</scope>
    <source>
        <strain evidence="2">SB11_3</strain>
    </source>
</reference>
<sequence length="368" mass="40197">MIHLINREVPRKGSQDEEQQGKRKEPQEQNRKVKCSMTQRRRISKDRNLLSTLMAGFMCVSIGGCDNGASDDGSKVRLNVETPAVFADVQLTSRNGVIARAKTNEDGIAELVVSAEDVVTTGDTKGMLVRLSVDANNSGRYLCMAEDCGSFDGELIHEGELLPRELTQGLSLLNYRYLKPMDSVTASAAPEFETIQVTYLGALAAEVMKQSLTEDPLTVTDYSTQAEEASQVVVAALNMPLSTTTDLQTWKPATADVDVQQEVSLTDLINRQMSRSFVGIPPVSDTPSIMAVVLTEQLSQLGRAKRLGFQPESISAMRGLAINHKSNFGSMRVADDSSTAAQMAMFRQQQDVDMERLLHSVYAGPATQ</sequence>
<name>A0A5S9N7H1_9GAMM</name>
<keyword evidence="3" id="KW-1185">Reference proteome</keyword>
<organism evidence="2 3">
    <name type="scientific">BD1-7 clade bacterium</name>
    <dbReference type="NCBI Taxonomy" id="2029982"/>
    <lineage>
        <taxon>Bacteria</taxon>
        <taxon>Pseudomonadati</taxon>
        <taxon>Pseudomonadota</taxon>
        <taxon>Gammaproteobacteria</taxon>
        <taxon>Cellvibrionales</taxon>
        <taxon>Spongiibacteraceae</taxon>
        <taxon>BD1-7 clade</taxon>
    </lineage>
</organism>
<evidence type="ECO:0000313" key="3">
    <source>
        <dbReference type="Proteomes" id="UP000441399"/>
    </source>
</evidence>
<accession>A0A5S9N7H1</accession>
<proteinExistence type="predicted"/>
<feature type="compositionally biased region" description="Basic and acidic residues" evidence="1">
    <location>
        <begin position="1"/>
        <end position="31"/>
    </location>
</feature>
<dbReference type="AlphaFoldDB" id="A0A5S9N7H1"/>
<feature type="region of interest" description="Disordered" evidence="1">
    <location>
        <begin position="1"/>
        <end position="36"/>
    </location>
</feature>
<dbReference type="EMBL" id="CACSIO010000001">
    <property type="protein sequence ID" value="CAA0085075.1"/>
    <property type="molecule type" value="Genomic_DNA"/>
</dbReference>
<gene>
    <name evidence="2" type="ORF">OPDIPICF_00770</name>
</gene>
<evidence type="ECO:0000313" key="2">
    <source>
        <dbReference type="EMBL" id="CAA0085075.1"/>
    </source>
</evidence>